<evidence type="ECO:0000313" key="3">
    <source>
        <dbReference type="Proteomes" id="UP000322181"/>
    </source>
</evidence>
<dbReference type="Gene3D" id="3.40.50.300">
    <property type="entry name" value="P-loop containing nucleotide triphosphate hydrolases"/>
    <property type="match status" value="1"/>
</dbReference>
<dbReference type="EMBL" id="VXKB01000008">
    <property type="protein sequence ID" value="KAA8712986.1"/>
    <property type="molecule type" value="Genomic_DNA"/>
</dbReference>
<dbReference type="InterPro" id="IPR027417">
    <property type="entry name" value="P-loop_NTPase"/>
</dbReference>
<dbReference type="AlphaFoldDB" id="A0A5M9QZK7"/>
<organism evidence="2 3">
    <name type="scientific">Morganella psychrotolerans</name>
    <dbReference type="NCBI Taxonomy" id="368603"/>
    <lineage>
        <taxon>Bacteria</taxon>
        <taxon>Pseudomonadati</taxon>
        <taxon>Pseudomonadota</taxon>
        <taxon>Gammaproteobacteria</taxon>
        <taxon>Enterobacterales</taxon>
        <taxon>Morganellaceae</taxon>
        <taxon>Morganella</taxon>
    </lineage>
</organism>
<reference evidence="2 3" key="1">
    <citation type="submission" date="2019-09" db="EMBL/GenBank/DDBJ databases">
        <title>Draft genome sequence of various Type strains from the CCUG.</title>
        <authorList>
            <person name="Pineiro-Iglesias B."/>
            <person name="Tunovic T."/>
            <person name="Unosson C."/>
            <person name="Inganas E."/>
            <person name="Ohlen M."/>
            <person name="Cardew S."/>
            <person name="Jensie-Markopoulos S."/>
            <person name="Salva-Serra F."/>
            <person name="Jaen-Luchoro D."/>
            <person name="Karlsson R."/>
            <person name="Svensson-Stadler L."/>
            <person name="Chun J."/>
            <person name="Moore E."/>
        </authorList>
    </citation>
    <scope>NUCLEOTIDE SEQUENCE [LARGE SCALE GENOMIC DNA]</scope>
    <source>
        <strain evidence="2 3">CCUG 53682T</strain>
    </source>
</reference>
<dbReference type="OrthoDB" id="7351510at2"/>
<dbReference type="Proteomes" id="UP000322181">
    <property type="component" value="Unassembled WGS sequence"/>
</dbReference>
<sequence length="235" mass="26264">MKQTPNRRLITSCTGSSNMKSAFKIGICGAQGAGKTTLAKAFSEASGIPYFDADVRGILKRHGFDCRADMSPVEYFTMQFTVCCELYSSYPDGNFITDRTPLDVMGYTLAYVPPNISSDNAAGKEIEHSFIDILSESRVAIADNFTNIMMISGYFSGNDDTARTDRASVHLGYRTKIESLIRGELHRFVDFDCTGHVKFHTLAREIKDLDKRVETLFSLFEIHIDNYGYQTQAAH</sequence>
<dbReference type="Pfam" id="PF13521">
    <property type="entry name" value="AAA_28"/>
    <property type="match status" value="1"/>
</dbReference>
<feature type="domain" description="NadR/Ttd14 AAA" evidence="1">
    <location>
        <begin position="24"/>
        <end position="112"/>
    </location>
</feature>
<evidence type="ECO:0000259" key="1">
    <source>
        <dbReference type="Pfam" id="PF13521"/>
    </source>
</evidence>
<dbReference type="InterPro" id="IPR038727">
    <property type="entry name" value="NadR/Ttd14_AAA_dom"/>
</dbReference>
<evidence type="ECO:0000313" key="2">
    <source>
        <dbReference type="EMBL" id="KAA8712986.1"/>
    </source>
</evidence>
<protein>
    <submittedName>
        <fullName evidence="2">AAA family ATPase</fullName>
    </submittedName>
</protein>
<comment type="caution">
    <text evidence="2">The sequence shown here is derived from an EMBL/GenBank/DDBJ whole genome shotgun (WGS) entry which is preliminary data.</text>
</comment>
<proteinExistence type="predicted"/>
<dbReference type="SUPFAM" id="SSF52540">
    <property type="entry name" value="P-loop containing nucleoside triphosphate hydrolases"/>
    <property type="match status" value="2"/>
</dbReference>
<name>A0A5M9QZK7_9GAMM</name>
<accession>A0A5M9QZK7</accession>
<gene>
    <name evidence="2" type="ORF">F4V73_17880</name>
</gene>